<dbReference type="InterPro" id="IPR023865">
    <property type="entry name" value="Aliphatic_acid_kinase_CS"/>
</dbReference>
<dbReference type="InterPro" id="IPR042113">
    <property type="entry name" value="P_AcTrfase_dom1"/>
</dbReference>
<feature type="compositionally biased region" description="Pro residues" evidence="8">
    <location>
        <begin position="429"/>
        <end position="439"/>
    </location>
</feature>
<dbReference type="GO" id="GO:0008776">
    <property type="term" value="F:acetate kinase activity"/>
    <property type="evidence" value="ECO:0007669"/>
    <property type="project" value="UniProtKB-UniRule"/>
</dbReference>
<dbReference type="PANTHER" id="PTHR43356:SF3">
    <property type="entry name" value="PHOSPHATE ACETYLTRANSFERASE"/>
    <property type="match status" value="1"/>
</dbReference>
<dbReference type="Gene3D" id="3.30.420.40">
    <property type="match status" value="2"/>
</dbReference>
<evidence type="ECO:0000256" key="3">
    <source>
        <dbReference type="ARBA" id="ARBA00022741"/>
    </source>
</evidence>
<dbReference type="NCBIfam" id="TIGR00016">
    <property type="entry name" value="ackA"/>
    <property type="match status" value="1"/>
</dbReference>
<dbReference type="HAMAP" id="MF_00020">
    <property type="entry name" value="Acetate_kinase"/>
    <property type="match status" value="1"/>
</dbReference>
<protein>
    <recommendedName>
        <fullName evidence="7">Probable acetate kinase</fullName>
        <ecNumber evidence="7">2.7.2.1</ecNumber>
    </recommendedName>
    <alternativeName>
        <fullName evidence="7">Acetokinase</fullName>
    </alternativeName>
</protein>
<comment type="similarity">
    <text evidence="7">Belongs to the acetokinase family.</text>
</comment>
<dbReference type="Proteomes" id="UP001230188">
    <property type="component" value="Unassembled WGS sequence"/>
</dbReference>
<feature type="domain" description="DRTGG" evidence="10">
    <location>
        <begin position="645"/>
        <end position="780"/>
    </location>
</feature>
<evidence type="ECO:0000256" key="2">
    <source>
        <dbReference type="ARBA" id="ARBA00022679"/>
    </source>
</evidence>
<feature type="domain" description="Phosphate acetyl/butaryl transferase" evidence="9">
    <location>
        <begin position="826"/>
        <end position="1146"/>
    </location>
</feature>
<feature type="binding site" evidence="7">
    <location>
        <position position="100"/>
    </location>
    <ligand>
        <name>substrate</name>
    </ligand>
</feature>
<dbReference type="InterPro" id="IPR004372">
    <property type="entry name" value="Ac/propionate_kinase"/>
</dbReference>
<keyword evidence="7" id="KW-0460">Magnesium</keyword>
<dbReference type="SUPFAM" id="SSF53659">
    <property type="entry name" value="Isocitrate/Isopropylmalate dehydrogenase-like"/>
    <property type="match status" value="1"/>
</dbReference>
<evidence type="ECO:0000256" key="1">
    <source>
        <dbReference type="ARBA" id="ARBA00004989"/>
    </source>
</evidence>
<dbReference type="EMBL" id="JAQMWT010000065">
    <property type="protein sequence ID" value="KAJ8611727.1"/>
    <property type="molecule type" value="Genomic_DNA"/>
</dbReference>
<comment type="caution">
    <text evidence="11">The sequence shown here is derived from an EMBL/GenBank/DDBJ whole genome shotgun (WGS) entry which is preliminary data.</text>
</comment>
<keyword evidence="2 7" id="KW-0808">Transferase</keyword>
<dbReference type="GO" id="GO:0006085">
    <property type="term" value="P:acetyl-CoA biosynthetic process"/>
    <property type="evidence" value="ECO:0007669"/>
    <property type="project" value="UniProtKB-UniRule"/>
</dbReference>
<feature type="region of interest" description="Disordered" evidence="8">
    <location>
        <begin position="422"/>
        <end position="441"/>
    </location>
</feature>
<evidence type="ECO:0000313" key="12">
    <source>
        <dbReference type="Proteomes" id="UP001230188"/>
    </source>
</evidence>
<accession>A0AAD7ULR0</accession>
<dbReference type="GO" id="GO:0016407">
    <property type="term" value="F:acetyltransferase activity"/>
    <property type="evidence" value="ECO:0007669"/>
    <property type="project" value="InterPro"/>
</dbReference>
<evidence type="ECO:0000259" key="9">
    <source>
        <dbReference type="Pfam" id="PF01515"/>
    </source>
</evidence>
<dbReference type="Gene3D" id="3.40.50.10950">
    <property type="match status" value="1"/>
</dbReference>
<gene>
    <name evidence="11" type="ORF">CTAYLR_009197</name>
</gene>
<comment type="pathway">
    <text evidence="1">Metabolic intermediate biosynthesis; acetyl-CoA biosynthesis; acetyl-CoA from acetate: step 2/2.</text>
</comment>
<dbReference type="InterPro" id="IPR004614">
    <property type="entry name" value="P_AcTrfase"/>
</dbReference>
<dbReference type="PANTHER" id="PTHR43356">
    <property type="entry name" value="PHOSPHATE ACETYLTRANSFERASE"/>
    <property type="match status" value="1"/>
</dbReference>
<dbReference type="NCBIfam" id="TIGR00651">
    <property type="entry name" value="pta"/>
    <property type="match status" value="1"/>
</dbReference>
<dbReference type="AlphaFoldDB" id="A0AAD7ULR0"/>
<dbReference type="InterPro" id="IPR000890">
    <property type="entry name" value="Aliphatic_acid_kin_short-chain"/>
</dbReference>
<feature type="binding site" evidence="7">
    <location>
        <begin position="334"/>
        <end position="338"/>
    </location>
    <ligand>
        <name>ATP</name>
        <dbReference type="ChEBI" id="CHEBI:30616"/>
    </ligand>
</feature>
<feature type="site" description="Transition state stabilizer" evidence="7">
    <location>
        <position position="243"/>
    </location>
</feature>
<sequence>MSSSRSRLALVVNSGSSSIKFGVFEMRTNASTLQVEASLACGGLVGRIGSEAEVKFSVGESTFQSSGEDIPDHAAGLARILGVIEDKVGSLEAVEVVGHRIVHGGPDFKRATVIDGGVEAAIEETAPLAPLHNPAGLLGVRVAKAKLPHAPHVAVFDTAFHVKSMSPEAYRYAVPRQLYELGVRRYGFHGTSYAYIARALPDVKNMIIFHLGNGASCCAVSRGECVETSMGLTPLEGLMMGTRCGDLDCGVVSYACRELGKTPAEVDSMLNKQSGLLGVSGVSSDMRAVREAAEAGNADAKLAREMYAERVRKYLGAYMVKLGGHVDAIVFTAGVGENDAGLREMVCRGLEPMGISLDPVKNRGRRREGDIRDVSTPFSRTKVLVAPTNEESMIAVEATEVAGVMADAIAAAKAARVARTMLPSLPRSPTRPPSLPPPPPKRRHVIGSLGRAVYVDGVGPTAAEELGLLSQVTATAPRIGYFRPFCDADDRKLLTMRTVFQLTSSSIDAMRGMSASEATAMLAAGREDECMDVVISKFVDYARDKDFVLVSRGHLGAIGDPHWTAKVAGALGLPVVYVLHEPRDDDKEIVLRAKDALDQRRVRLAGVVATTRDEEAARNTLENMGVFPAALLPPDERFSQITMAEIAATLEARVAFGHADLASSTMRGVIVATRHVAECIDTLRKLPPGQLVVTHAARADLVHSLVLAHQTIDYFPPIAGLLLSGTDGAATEHHLDASPDDAAQLAKTLDLLSCVPSTVRVPPILCVSESTYEAANAVHEMTPVMLPSSTAKIEAAQLLFETYLDPDFRDALADLRHDAAIVTPRMFQHHLFAKARAAPQRIVLPEGEDRRVVMAAGQLISRKVCDVTILGNPETVKALASEARVDVDGARIVDTHGEPPPPELVKALVDARKHKGMTYDVAAGLLRDDANYYGTMLLHLGLADGMVSGACHSTASTMRPALQIIKMAPGFSIVSSVFFMLLADGVKVFGDCAINVSPSAVELAQIAAASALTARAFGIDPRIAMLSYATGDSNKGDLIDKVRDATRLARDLAPDDLFEGPIQFDAAVDPAVAAVKYNGEQNPVAGVANVCIFPTLDAGNSAYKAVQQASKCIAIGPVMQGLKKPVNDLSRGCTVSDIVNTVAVTCLQSLQAKKK</sequence>
<keyword evidence="5 7" id="KW-0067">ATP-binding</keyword>
<dbReference type="Pfam" id="PF07085">
    <property type="entry name" value="DRTGG"/>
    <property type="match status" value="1"/>
</dbReference>
<evidence type="ECO:0000256" key="8">
    <source>
        <dbReference type="SAM" id="MobiDB-lite"/>
    </source>
</evidence>
<dbReference type="InterPro" id="IPR050500">
    <property type="entry name" value="Phos_Acetyltrans/Butyryltrans"/>
</dbReference>
<dbReference type="InterPro" id="IPR043129">
    <property type="entry name" value="ATPase_NBD"/>
</dbReference>
<dbReference type="InterPro" id="IPR028979">
    <property type="entry name" value="Ser_kin/Pase_Hpr-like_N_sf"/>
</dbReference>
<dbReference type="InterPro" id="IPR042112">
    <property type="entry name" value="P_AcTrfase_dom2"/>
</dbReference>
<comment type="pathway">
    <text evidence="7">Metabolic intermediate biosynthesis; acetyl-CoA biosynthesis; acetyl-CoA from acetate: step 1/2.</text>
</comment>
<dbReference type="PRINTS" id="PR00471">
    <property type="entry name" value="ACETATEKNASE"/>
</dbReference>
<dbReference type="Gene3D" id="3.40.50.10750">
    <property type="entry name" value="Isocitrate/Isopropylmalate dehydrogenase-like"/>
    <property type="match status" value="1"/>
</dbReference>
<dbReference type="Gene3D" id="3.40.1390.20">
    <property type="entry name" value="HprK N-terminal domain-like"/>
    <property type="match status" value="1"/>
</dbReference>
<dbReference type="Pfam" id="PF01515">
    <property type="entry name" value="PTA_PTB"/>
    <property type="match status" value="1"/>
</dbReference>
<feature type="binding site" evidence="7">
    <location>
        <position position="13"/>
    </location>
    <ligand>
        <name>Mg(2+)</name>
        <dbReference type="ChEBI" id="CHEBI:18420"/>
    </ligand>
</feature>
<evidence type="ECO:0000313" key="11">
    <source>
        <dbReference type="EMBL" id="KAJ8611727.1"/>
    </source>
</evidence>
<dbReference type="NCBIfam" id="NF007233">
    <property type="entry name" value="PRK09653.1"/>
    <property type="match status" value="1"/>
</dbReference>
<dbReference type="NCBIfam" id="NF004167">
    <property type="entry name" value="PRK05632.1"/>
    <property type="match status" value="1"/>
</dbReference>
<dbReference type="Pfam" id="PF00871">
    <property type="entry name" value="Acetate_kinase"/>
    <property type="match status" value="1"/>
</dbReference>
<feature type="binding site" evidence="7">
    <location>
        <position position="390"/>
    </location>
    <ligand>
        <name>Mg(2+)</name>
        <dbReference type="ChEBI" id="CHEBI:18420"/>
    </ligand>
</feature>
<dbReference type="PROSITE" id="PS01075">
    <property type="entry name" value="ACETATE_KINASE_1"/>
    <property type="match status" value="1"/>
</dbReference>
<organism evidence="11 12">
    <name type="scientific">Chrysophaeum taylorii</name>
    <dbReference type="NCBI Taxonomy" id="2483200"/>
    <lineage>
        <taxon>Eukaryota</taxon>
        <taxon>Sar</taxon>
        <taxon>Stramenopiles</taxon>
        <taxon>Ochrophyta</taxon>
        <taxon>Pelagophyceae</taxon>
        <taxon>Pelagomonadales</taxon>
        <taxon>Pelagomonadaceae</taxon>
        <taxon>Chrysophaeum</taxon>
    </lineage>
</organism>
<feature type="binding site" evidence="7">
    <location>
        <begin position="210"/>
        <end position="214"/>
    </location>
    <ligand>
        <name>ATP</name>
        <dbReference type="ChEBI" id="CHEBI:30616"/>
    </ligand>
</feature>
<dbReference type="SUPFAM" id="SSF53067">
    <property type="entry name" value="Actin-like ATPase domain"/>
    <property type="match status" value="2"/>
</dbReference>
<dbReference type="GO" id="GO:0005524">
    <property type="term" value="F:ATP binding"/>
    <property type="evidence" value="ECO:0007669"/>
    <property type="project" value="UniProtKB-KW"/>
</dbReference>
<feature type="site" description="Transition state stabilizer" evidence="7">
    <location>
        <position position="189"/>
    </location>
</feature>
<feature type="active site" description="Proton donor/acceptor" evidence="7">
    <location>
        <position position="157"/>
    </location>
</feature>
<keyword evidence="7" id="KW-0479">Metal-binding</keyword>
<keyword evidence="12" id="KW-1185">Reference proteome</keyword>
<keyword evidence="6" id="KW-0012">Acyltransferase</keyword>
<evidence type="ECO:0000256" key="4">
    <source>
        <dbReference type="ARBA" id="ARBA00022777"/>
    </source>
</evidence>
<evidence type="ECO:0000256" key="7">
    <source>
        <dbReference type="HAMAP-Rule" id="MF_03131"/>
    </source>
</evidence>
<name>A0AAD7ULR0_9STRA</name>
<dbReference type="InterPro" id="IPR002505">
    <property type="entry name" value="PTA_PTB"/>
</dbReference>
<keyword evidence="4 7" id="KW-0418">Kinase</keyword>
<dbReference type="InterPro" id="IPR010766">
    <property type="entry name" value="DRTGG"/>
</dbReference>
<evidence type="ECO:0000259" key="10">
    <source>
        <dbReference type="Pfam" id="PF07085"/>
    </source>
</evidence>
<dbReference type="GO" id="GO:0006082">
    <property type="term" value="P:organic acid metabolic process"/>
    <property type="evidence" value="ECO:0007669"/>
    <property type="project" value="InterPro"/>
</dbReference>
<evidence type="ECO:0000256" key="5">
    <source>
        <dbReference type="ARBA" id="ARBA00022840"/>
    </source>
</evidence>
<comment type="catalytic activity">
    <reaction evidence="7">
        <text>acetate + ATP = acetyl phosphate + ADP</text>
        <dbReference type="Rhea" id="RHEA:11352"/>
        <dbReference type="ChEBI" id="CHEBI:22191"/>
        <dbReference type="ChEBI" id="CHEBI:30089"/>
        <dbReference type="ChEBI" id="CHEBI:30616"/>
        <dbReference type="ChEBI" id="CHEBI:456216"/>
        <dbReference type="EC" id="2.7.2.1"/>
    </reaction>
</comment>
<keyword evidence="3 7" id="KW-0547">Nucleotide-binding</keyword>
<dbReference type="CDD" id="cd24010">
    <property type="entry name" value="ASKHA_NBD_AcK_PK"/>
    <property type="match status" value="1"/>
</dbReference>
<dbReference type="GO" id="GO:0000287">
    <property type="term" value="F:magnesium ion binding"/>
    <property type="evidence" value="ECO:0007669"/>
    <property type="project" value="UniProtKB-UniRule"/>
</dbReference>
<feature type="binding site" evidence="7">
    <location>
        <begin position="285"/>
        <end position="287"/>
    </location>
    <ligand>
        <name>ATP</name>
        <dbReference type="ChEBI" id="CHEBI:30616"/>
    </ligand>
</feature>
<dbReference type="EC" id="2.7.2.1" evidence="7"/>
<feature type="binding site" evidence="7">
    <location>
        <position position="20"/>
    </location>
    <ligand>
        <name>ATP</name>
        <dbReference type="ChEBI" id="CHEBI:30616"/>
    </ligand>
</feature>
<comment type="cofactor">
    <cofactor evidence="7">
        <name>Mg(2+)</name>
        <dbReference type="ChEBI" id="CHEBI:18420"/>
    </cofactor>
</comment>
<evidence type="ECO:0000256" key="6">
    <source>
        <dbReference type="ARBA" id="ARBA00023315"/>
    </source>
</evidence>
<proteinExistence type="inferred from homology"/>
<reference evidence="11" key="1">
    <citation type="submission" date="2023-01" db="EMBL/GenBank/DDBJ databases">
        <title>Metagenome sequencing of chrysophaentin producing Chrysophaeum taylorii.</title>
        <authorList>
            <person name="Davison J."/>
            <person name="Bewley C."/>
        </authorList>
    </citation>
    <scope>NUCLEOTIDE SEQUENCE</scope>
    <source>
        <strain evidence="11">NIES-1699</strain>
    </source>
</reference>